<keyword evidence="3" id="KW-1185">Reference proteome</keyword>
<feature type="domain" description="Hydantoinase B/oxoprolinase" evidence="1">
    <location>
        <begin position="15"/>
        <end position="522"/>
    </location>
</feature>
<evidence type="ECO:0000313" key="2">
    <source>
        <dbReference type="EMBL" id="GEO38351.1"/>
    </source>
</evidence>
<dbReference type="GO" id="GO:0006749">
    <property type="term" value="P:glutathione metabolic process"/>
    <property type="evidence" value="ECO:0007669"/>
    <property type="project" value="TreeGrafter"/>
</dbReference>
<accession>A0A512DPE6</accession>
<dbReference type="InterPro" id="IPR045079">
    <property type="entry name" value="Oxoprolinase-like"/>
</dbReference>
<dbReference type="AlphaFoldDB" id="A0A512DPE6"/>
<dbReference type="EMBL" id="BJYZ01000009">
    <property type="protein sequence ID" value="GEO38351.1"/>
    <property type="molecule type" value="Genomic_DNA"/>
</dbReference>
<comment type="caution">
    <text evidence="2">The sequence shown here is derived from an EMBL/GenBank/DDBJ whole genome shotgun (WGS) entry which is preliminary data.</text>
</comment>
<name>A0A512DPE6_9PROT</name>
<dbReference type="Proteomes" id="UP000321523">
    <property type="component" value="Unassembled WGS sequence"/>
</dbReference>
<protein>
    <submittedName>
        <fullName evidence="2">Methylhydantoinase</fullName>
    </submittedName>
</protein>
<dbReference type="PANTHER" id="PTHR11365">
    <property type="entry name" value="5-OXOPROLINASE RELATED"/>
    <property type="match status" value="1"/>
</dbReference>
<dbReference type="Pfam" id="PF02538">
    <property type="entry name" value="Hydantoinase_B"/>
    <property type="match status" value="1"/>
</dbReference>
<gene>
    <name evidence="2" type="ORF">SAE02_24990</name>
</gene>
<reference evidence="2 3" key="1">
    <citation type="submission" date="2019-07" db="EMBL/GenBank/DDBJ databases">
        <title>Whole genome shotgun sequence of Skermanella aerolata NBRC 106429.</title>
        <authorList>
            <person name="Hosoyama A."/>
            <person name="Uohara A."/>
            <person name="Ohji S."/>
            <person name="Ichikawa N."/>
        </authorList>
    </citation>
    <scope>NUCLEOTIDE SEQUENCE [LARGE SCALE GENOMIC DNA]</scope>
    <source>
        <strain evidence="2 3">NBRC 106429</strain>
    </source>
</reference>
<evidence type="ECO:0000313" key="3">
    <source>
        <dbReference type="Proteomes" id="UP000321523"/>
    </source>
</evidence>
<evidence type="ECO:0000259" key="1">
    <source>
        <dbReference type="Pfam" id="PF02538"/>
    </source>
</evidence>
<proteinExistence type="predicted"/>
<dbReference type="OrthoDB" id="9761586at2"/>
<dbReference type="InterPro" id="IPR003692">
    <property type="entry name" value="Hydantoinase_B"/>
</dbReference>
<dbReference type="PANTHER" id="PTHR11365:SF23">
    <property type="entry name" value="HYPOTHETICAL 5-OXOPROLINASE (EUROFUNG)-RELATED"/>
    <property type="match status" value="1"/>
</dbReference>
<organism evidence="2 3">
    <name type="scientific">Skermanella aerolata</name>
    <dbReference type="NCBI Taxonomy" id="393310"/>
    <lineage>
        <taxon>Bacteria</taxon>
        <taxon>Pseudomonadati</taxon>
        <taxon>Pseudomonadota</taxon>
        <taxon>Alphaproteobacteria</taxon>
        <taxon>Rhodospirillales</taxon>
        <taxon>Azospirillaceae</taxon>
        <taxon>Skermanella</taxon>
    </lineage>
</organism>
<dbReference type="GO" id="GO:0005829">
    <property type="term" value="C:cytosol"/>
    <property type="evidence" value="ECO:0007669"/>
    <property type="project" value="TreeGrafter"/>
</dbReference>
<sequence>MSMPVPSAEATMSVDPITVEVIGSAFSSIAEEMGEALVRASYSTNIKERRDCSTALFDIRGNTLCQAEHIPMHLGSFIGIIPHIMRRNPLSEIKPGDIFIGNDAFEGGGTHLPDIVLAEPIFFEGEITGWAVNTAHHADFADRGHAHIYQEGLRIPPIRLYRQGELQADVQELILLNCQVPRERLSDLRAQVAANRLGVQRMTDLCAKYGRDTVLAAGEALQDYAERKMRAGIAAIPDGVYRFTDMFDNPEIDDELEFSVEITVAGDTMKLHFDSPPQVRAGLNMVYTALLSTVYYAVKTVVDPTILPNAGLARPLEVTAKEGTILNCSHPAAVNGRIAACQRVVDLIHGALAQAVPERLTAAGNGACASASFIGVDPRTGGTWVYLETIGGGFGARATKDGLDGVHIHMTNTSNLPCEALELEYPLTLLRYELVDGSGGAGTTRGGMGLRRVYRAEAECRVQMDGGRMKSSPWGLAGGHEGGRGDCRFSAGVEPFDHGSGLLRAGDIIEIITPGAGGYGPPERRDRDLVARDLADRRISPREARDVYKFAG</sequence>
<dbReference type="GO" id="GO:0017168">
    <property type="term" value="F:5-oxoprolinase (ATP-hydrolyzing) activity"/>
    <property type="evidence" value="ECO:0007669"/>
    <property type="project" value="TreeGrafter"/>
</dbReference>